<dbReference type="Proteomes" id="UP001500021">
    <property type="component" value="Unassembled WGS sequence"/>
</dbReference>
<gene>
    <name evidence="3" type="ORF">GCM10009111_11970</name>
</gene>
<name>A0ABN1L5U0_9GAMM</name>
<comment type="caution">
    <text evidence="3">The sequence shown here is derived from an EMBL/GenBank/DDBJ whole genome shotgun (WGS) entry which is preliminary data.</text>
</comment>
<evidence type="ECO:0000256" key="1">
    <source>
        <dbReference type="SAM" id="MobiDB-lite"/>
    </source>
</evidence>
<keyword evidence="4" id="KW-1185">Reference proteome</keyword>
<keyword evidence="2" id="KW-0732">Signal</keyword>
<dbReference type="RefSeq" id="WP_343816186.1">
    <property type="nucleotide sequence ID" value="NZ_BAAAFA010000003.1"/>
</dbReference>
<proteinExistence type="predicted"/>
<accession>A0ABN1L5U0</accession>
<protein>
    <recommendedName>
        <fullName evidence="5">DUF3530 domain-containing protein</fullName>
    </recommendedName>
</protein>
<feature type="compositionally biased region" description="Basic and acidic residues" evidence="1">
    <location>
        <begin position="28"/>
        <end position="59"/>
    </location>
</feature>
<evidence type="ECO:0000313" key="3">
    <source>
        <dbReference type="EMBL" id="GAA0814714.1"/>
    </source>
</evidence>
<feature type="region of interest" description="Disordered" evidence="1">
    <location>
        <begin position="28"/>
        <end position="64"/>
    </location>
</feature>
<sequence length="324" mass="36090">MPIKLFSLPCIILLTVSVLALNTQAFEESKATEKTKESTATEQAKTKTDSPNKEQEKEQQPMPINYGVQHTQDLKHYIAAERVKPLLAGPESYLTLEQKFTTANSKGVAILLPDWQQGATNPKAINFLRKALPKHGWTTITIQPHDKPEGYPSTALTATEQQEQNTPLITEYKKQLAAILTATMNKAKEHPGIVIVIAQGNNGAFLVDLLSENTEPADDVAKLTTAPNALVLLSSYRRGSRDLQTQLNEDLAKNVALLELPLLDLYLHYDHPSVIAAIPMRMSSSAQEMKVYYRQRQLNNTLSGYYPNNELLSQINGWLKSIGW</sequence>
<evidence type="ECO:0000313" key="4">
    <source>
        <dbReference type="Proteomes" id="UP001500021"/>
    </source>
</evidence>
<evidence type="ECO:0008006" key="5">
    <source>
        <dbReference type="Google" id="ProtNLM"/>
    </source>
</evidence>
<dbReference type="EMBL" id="BAAAFA010000003">
    <property type="protein sequence ID" value="GAA0814714.1"/>
    <property type="molecule type" value="Genomic_DNA"/>
</dbReference>
<evidence type="ECO:0000256" key="2">
    <source>
        <dbReference type="SAM" id="SignalP"/>
    </source>
</evidence>
<feature type="signal peptide" evidence="2">
    <location>
        <begin position="1"/>
        <end position="20"/>
    </location>
</feature>
<organism evidence="3 4">
    <name type="scientific">Colwellia asteriadis</name>
    <dbReference type="NCBI Taxonomy" id="517723"/>
    <lineage>
        <taxon>Bacteria</taxon>
        <taxon>Pseudomonadati</taxon>
        <taxon>Pseudomonadota</taxon>
        <taxon>Gammaproteobacteria</taxon>
        <taxon>Alteromonadales</taxon>
        <taxon>Colwelliaceae</taxon>
        <taxon>Colwellia</taxon>
    </lineage>
</organism>
<reference evidence="3 4" key="1">
    <citation type="journal article" date="2019" name="Int. J. Syst. Evol. Microbiol.">
        <title>The Global Catalogue of Microorganisms (GCM) 10K type strain sequencing project: providing services to taxonomists for standard genome sequencing and annotation.</title>
        <authorList>
            <consortium name="The Broad Institute Genomics Platform"/>
            <consortium name="The Broad Institute Genome Sequencing Center for Infectious Disease"/>
            <person name="Wu L."/>
            <person name="Ma J."/>
        </authorList>
    </citation>
    <scope>NUCLEOTIDE SEQUENCE [LARGE SCALE GENOMIC DNA]</scope>
    <source>
        <strain evidence="3 4">JCM 15608</strain>
    </source>
</reference>
<dbReference type="Pfam" id="PF12048">
    <property type="entry name" value="DUF3530"/>
    <property type="match status" value="1"/>
</dbReference>
<feature type="chain" id="PRO_5047198644" description="DUF3530 domain-containing protein" evidence="2">
    <location>
        <begin position="21"/>
        <end position="324"/>
    </location>
</feature>
<dbReference type="InterPro" id="IPR022529">
    <property type="entry name" value="DUF3530"/>
</dbReference>